<keyword evidence="5" id="KW-1185">Reference proteome</keyword>
<reference evidence="4 5" key="1">
    <citation type="submission" date="2018-04" db="EMBL/GenBank/DDBJ databases">
        <title>Genomic Encyclopedia of Archaeal and Bacterial Type Strains, Phase II (KMG-II): from individual species to whole genera.</title>
        <authorList>
            <person name="Goeker M."/>
        </authorList>
    </citation>
    <scope>NUCLEOTIDE SEQUENCE [LARGE SCALE GENOMIC DNA]</scope>
    <source>
        <strain evidence="4 5">DSM 45169</strain>
    </source>
</reference>
<protein>
    <submittedName>
        <fullName evidence="4">2,3-diketo-5-methylthiopentyl-1-phosphate enolase</fullName>
    </submittedName>
</protein>
<proteinExistence type="inferred from homology"/>
<dbReference type="InterPro" id="IPR017443">
    <property type="entry name" value="RuBisCO_lsu_fd_N"/>
</dbReference>
<dbReference type="EMBL" id="PZZP01000003">
    <property type="protein sequence ID" value="PTM54688.1"/>
    <property type="molecule type" value="Genomic_DNA"/>
</dbReference>
<dbReference type="Proteomes" id="UP000241639">
    <property type="component" value="Unassembled WGS sequence"/>
</dbReference>
<feature type="domain" description="Ribulose bisphosphate carboxylase large subunit ferrodoxin-like N-terminal" evidence="3">
    <location>
        <begin position="5"/>
        <end position="112"/>
    </location>
</feature>
<dbReference type="PANTHER" id="PTHR42704">
    <property type="entry name" value="RIBULOSE BISPHOSPHATE CARBOXYLASE"/>
    <property type="match status" value="1"/>
</dbReference>
<dbReference type="SUPFAM" id="SSF51649">
    <property type="entry name" value="RuBisCo, C-terminal domain"/>
    <property type="match status" value="1"/>
</dbReference>
<organism evidence="4 5">
    <name type="scientific">Desmospora activa DSM 45169</name>
    <dbReference type="NCBI Taxonomy" id="1121389"/>
    <lineage>
        <taxon>Bacteria</taxon>
        <taxon>Bacillati</taxon>
        <taxon>Bacillota</taxon>
        <taxon>Bacilli</taxon>
        <taxon>Bacillales</taxon>
        <taxon>Thermoactinomycetaceae</taxon>
        <taxon>Desmospora</taxon>
    </lineage>
</organism>
<sequence>MATDDGYLVATYEIDGHHDPFKKAKGIAIGLTVGTWTELPQEKQAELAPHLGKVVDITTVSATADQPAKAHIKIGYPVRNLTPDLPAILTTVFGKLSLDDNIRLLDLELPPQWEQHFPGPKLGIAGMRERLGVFDRPLLMSIFKQCIGLPLVDLEKGYRQQLAGGVDLIKDDEIFFQDEKAPVLERVRRFKALNLQREEETGQKAWYAVNVTGPSTTILDQARRVVEAGADVLLLNVYPYGLDILHRLAADDDIPVPVMAHPAFAGAIQGVDSPLLLGKLLRWAGADLVLYPSPYGSVALPRADALAIAAHLRSKSVHRPAFPGPAAGIHPGMVPVLLDDFGHDLLVNAGGGIHGHPQGAAAGGKAFRDAIEATVAGQSLDEAAQESAELQQALDQWGVVQA</sequence>
<evidence type="ECO:0000256" key="1">
    <source>
        <dbReference type="RuleBase" id="RU003834"/>
    </source>
</evidence>
<dbReference type="SFLD" id="SFLDG00301">
    <property type="entry name" value="RuBisCO-like_proteins"/>
    <property type="match status" value="1"/>
</dbReference>
<dbReference type="PANTHER" id="PTHR42704:SF17">
    <property type="entry name" value="RIBULOSE BISPHOSPHATE CARBOXYLASE LARGE CHAIN"/>
    <property type="match status" value="1"/>
</dbReference>
<dbReference type="GO" id="GO:0000287">
    <property type="term" value="F:magnesium ion binding"/>
    <property type="evidence" value="ECO:0007669"/>
    <property type="project" value="InterPro"/>
</dbReference>
<evidence type="ECO:0000259" key="2">
    <source>
        <dbReference type="Pfam" id="PF00016"/>
    </source>
</evidence>
<dbReference type="AlphaFoldDB" id="A0A2T4Z1R8"/>
<feature type="domain" description="Ribulose bisphosphate carboxylase large subunit C-terminal" evidence="2">
    <location>
        <begin position="322"/>
        <end position="397"/>
    </location>
</feature>
<comment type="similarity">
    <text evidence="1">Belongs to the RuBisCO large chain family.</text>
</comment>
<dbReference type="SUPFAM" id="SSF54966">
    <property type="entry name" value="RuBisCO, large subunit, small (N-terminal) domain"/>
    <property type="match status" value="1"/>
</dbReference>
<dbReference type="InterPro" id="IPR036422">
    <property type="entry name" value="RuBisCO_lsu_N_sf"/>
</dbReference>
<dbReference type="InterPro" id="IPR033966">
    <property type="entry name" value="RuBisCO"/>
</dbReference>
<evidence type="ECO:0000313" key="4">
    <source>
        <dbReference type="EMBL" id="PTM54688.1"/>
    </source>
</evidence>
<accession>A0A2T4Z1R8</accession>
<dbReference type="InterPro" id="IPR000685">
    <property type="entry name" value="RuBisCO_lsu_C"/>
</dbReference>
<dbReference type="NCBIfam" id="NF007095">
    <property type="entry name" value="PRK09549.1"/>
    <property type="match status" value="1"/>
</dbReference>
<evidence type="ECO:0000259" key="3">
    <source>
        <dbReference type="Pfam" id="PF02788"/>
    </source>
</evidence>
<feature type="domain" description="Ribulose bisphosphate carboxylase large subunit C-terminal" evidence="2">
    <location>
        <begin position="123"/>
        <end position="249"/>
    </location>
</feature>
<dbReference type="Pfam" id="PF00016">
    <property type="entry name" value="RuBisCO_large"/>
    <property type="match status" value="2"/>
</dbReference>
<dbReference type="GO" id="GO:0015977">
    <property type="term" value="P:carbon fixation"/>
    <property type="evidence" value="ECO:0007669"/>
    <property type="project" value="InterPro"/>
</dbReference>
<dbReference type="Pfam" id="PF02788">
    <property type="entry name" value="RuBisCO_large_N"/>
    <property type="match status" value="1"/>
</dbReference>
<dbReference type="InterPro" id="IPR036376">
    <property type="entry name" value="RuBisCO_lsu_C_sf"/>
</dbReference>
<dbReference type="SFLD" id="SFLDS00014">
    <property type="entry name" value="RuBisCO"/>
    <property type="match status" value="1"/>
</dbReference>
<dbReference type="GO" id="GO:0016984">
    <property type="term" value="F:ribulose-bisphosphate carboxylase activity"/>
    <property type="evidence" value="ECO:0007669"/>
    <property type="project" value="InterPro"/>
</dbReference>
<comment type="caution">
    <text evidence="4">The sequence shown here is derived from an EMBL/GenBank/DDBJ whole genome shotgun (WGS) entry which is preliminary data.</text>
</comment>
<dbReference type="Gene3D" id="3.20.20.110">
    <property type="entry name" value="Ribulose bisphosphate carboxylase, large subunit, C-terminal domain"/>
    <property type="match status" value="1"/>
</dbReference>
<evidence type="ECO:0000313" key="5">
    <source>
        <dbReference type="Proteomes" id="UP000241639"/>
    </source>
</evidence>
<dbReference type="Gene3D" id="3.30.70.150">
    <property type="entry name" value="RuBisCO large subunit, N-terminal domain"/>
    <property type="match status" value="1"/>
</dbReference>
<name>A0A2T4Z1R8_9BACL</name>
<gene>
    <name evidence="4" type="ORF">C8J48_3340</name>
</gene>